<feature type="transmembrane region" description="Helical" evidence="2">
    <location>
        <begin position="382"/>
        <end position="404"/>
    </location>
</feature>
<feature type="region of interest" description="Disordered" evidence="1">
    <location>
        <begin position="471"/>
        <end position="503"/>
    </location>
</feature>
<keyword evidence="2" id="KW-1133">Transmembrane helix</keyword>
<evidence type="ECO:0008006" key="5">
    <source>
        <dbReference type="Google" id="ProtNLM"/>
    </source>
</evidence>
<reference evidence="3" key="1">
    <citation type="submission" date="2021-02" db="EMBL/GenBank/DDBJ databases">
        <title>Genome sequence Cadophora malorum strain M34.</title>
        <authorList>
            <person name="Stefanovic E."/>
            <person name="Vu D."/>
            <person name="Scully C."/>
            <person name="Dijksterhuis J."/>
            <person name="Roader J."/>
            <person name="Houbraken J."/>
        </authorList>
    </citation>
    <scope>NUCLEOTIDE SEQUENCE</scope>
    <source>
        <strain evidence="3">M34</strain>
    </source>
</reference>
<dbReference type="EMBL" id="JAFJYH010000001">
    <property type="protein sequence ID" value="KAG4426728.1"/>
    <property type="molecule type" value="Genomic_DNA"/>
</dbReference>
<dbReference type="SUPFAM" id="SSF117281">
    <property type="entry name" value="Kelch motif"/>
    <property type="match status" value="1"/>
</dbReference>
<dbReference type="AlphaFoldDB" id="A0A8H8BWY9"/>
<feature type="region of interest" description="Disordered" evidence="1">
    <location>
        <begin position="335"/>
        <end position="358"/>
    </location>
</feature>
<organism evidence="3 4">
    <name type="scientific">Cadophora malorum</name>
    <dbReference type="NCBI Taxonomy" id="108018"/>
    <lineage>
        <taxon>Eukaryota</taxon>
        <taxon>Fungi</taxon>
        <taxon>Dikarya</taxon>
        <taxon>Ascomycota</taxon>
        <taxon>Pezizomycotina</taxon>
        <taxon>Leotiomycetes</taxon>
        <taxon>Helotiales</taxon>
        <taxon>Ploettnerulaceae</taxon>
        <taxon>Cadophora</taxon>
    </lineage>
</organism>
<feature type="compositionally biased region" description="Polar residues" evidence="1">
    <location>
        <begin position="335"/>
        <end position="344"/>
    </location>
</feature>
<evidence type="ECO:0000313" key="3">
    <source>
        <dbReference type="EMBL" id="KAG4426728.1"/>
    </source>
</evidence>
<keyword evidence="4" id="KW-1185">Reference proteome</keyword>
<dbReference type="Gene3D" id="2.120.10.80">
    <property type="entry name" value="Kelch-type beta propeller"/>
    <property type="match status" value="1"/>
</dbReference>
<protein>
    <recommendedName>
        <fullName evidence="5">Pre-mRNA splicing factor CLF1</fullName>
    </recommendedName>
</protein>
<feature type="compositionally biased region" description="Low complexity" evidence="1">
    <location>
        <begin position="521"/>
        <end position="539"/>
    </location>
</feature>
<feature type="region of interest" description="Disordered" evidence="1">
    <location>
        <begin position="614"/>
        <end position="635"/>
    </location>
</feature>
<name>A0A8H8BWY9_9HELO</name>
<feature type="region of interest" description="Disordered" evidence="1">
    <location>
        <begin position="712"/>
        <end position="738"/>
    </location>
</feature>
<gene>
    <name evidence="3" type="ORF">IFR04_000159</name>
</gene>
<evidence type="ECO:0000256" key="2">
    <source>
        <dbReference type="SAM" id="Phobius"/>
    </source>
</evidence>
<feature type="compositionally biased region" description="Low complexity" evidence="1">
    <location>
        <begin position="345"/>
        <end position="358"/>
    </location>
</feature>
<dbReference type="InterPro" id="IPR015915">
    <property type="entry name" value="Kelch-typ_b-propeller"/>
</dbReference>
<feature type="compositionally biased region" description="Polar residues" evidence="1">
    <location>
        <begin position="482"/>
        <end position="494"/>
    </location>
</feature>
<comment type="caution">
    <text evidence="3">The sequence shown here is derived from an EMBL/GenBank/DDBJ whole genome shotgun (WGS) entry which is preliminary data.</text>
</comment>
<evidence type="ECO:0000256" key="1">
    <source>
        <dbReference type="SAM" id="MobiDB-lite"/>
    </source>
</evidence>
<feature type="region of interest" description="Disordered" evidence="1">
    <location>
        <begin position="519"/>
        <end position="555"/>
    </location>
</feature>
<keyword evidence="2" id="KW-0812">Transmembrane</keyword>
<dbReference type="Proteomes" id="UP000664132">
    <property type="component" value="Unassembled WGS sequence"/>
</dbReference>
<accession>A0A8H8BWY9</accession>
<proteinExistence type="predicted"/>
<sequence>MVLPTPQYSLDSSCSTLFNNTLYTYSSAAFQSLKMENGAEWSELAMGVPVTGGVCVKSTPKNDTSAAALYIVGGNANDTSYQGLQRYTFANQSWETIYPTVAVTENRLYHDAVYLNTSDTILIYAGTQDGTKQLSSQTFTVQASPPYTVLAYEAIAPPAISPILIPWTESKAIYIGGSETNTQAMIFSPSKSWVDSNATFANPIYNTTNVKAIALNGNDGSKTIYTFDMTVSPNVVNRTILIDADGNPVQNSAPIREKRDTESGMERRAELTVADWPAYNGTLAPTSTRTSYSVAKDQSGMVVVSGGNDEDVLCIFKARSNAWVNATDKLGSKAVSQQGLGNTPSSTLSSSTSASATASGSAQSSTAAASGSSGDTPVPTKVLAAVLGTIAGVALILIALLICFRWRRKRKQHAEAGHQRRASGLPEEKNAMDFADRGLPQMTTTRQFQGHEPSASQGSFSSMAILMGRVGHNRGDEKGNGSDASSHFNKNYKGNISKPMPQEEPYLNATRDEKTVSFAETGAPGPSAGPSAGPRPRGSTRGGRRGSTRRSSGWNRYWSGGSSLNILGFGSKRTTYEGSDRSSEYSIHQMPSRNSAIVPPLKIGDRPELNRVMSGSPTVAHPSSKFPLSGEMSGKIERSGSISSLSSFNDDRHDAFSSGVPASVNEQNAWTPVGGGGGWNTRASNYSESVYATTLGRNTGNFDNNRTTRFPGAEPGVPQMPTQTADMSWLNLGGNSRI</sequence>
<keyword evidence="2" id="KW-0472">Membrane</keyword>
<dbReference type="OrthoDB" id="5352000at2759"/>
<evidence type="ECO:0000313" key="4">
    <source>
        <dbReference type="Proteomes" id="UP000664132"/>
    </source>
</evidence>